<dbReference type="EMBL" id="RSCK01000006">
    <property type="protein sequence ID" value="RUT13598.1"/>
    <property type="molecule type" value="Genomic_DNA"/>
</dbReference>
<dbReference type="GO" id="GO:0016020">
    <property type="term" value="C:membrane"/>
    <property type="evidence" value="ECO:0007669"/>
    <property type="project" value="InterPro"/>
</dbReference>
<dbReference type="AlphaFoldDB" id="A0AB37UQD2"/>
<evidence type="ECO:0000313" key="6">
    <source>
        <dbReference type="Proteomes" id="UP000282574"/>
    </source>
</evidence>
<evidence type="ECO:0000256" key="3">
    <source>
        <dbReference type="SAM" id="Coils"/>
    </source>
</evidence>
<accession>A0AB37UQD2</accession>
<name>A0AB37UQD2_9CYAN</name>
<dbReference type="InterPro" id="IPR051465">
    <property type="entry name" value="Cell_Envelope_Struct_Comp"/>
</dbReference>
<dbReference type="InterPro" id="IPR001119">
    <property type="entry name" value="SLH_dom"/>
</dbReference>
<dbReference type="PANTHER" id="PTHR43308">
    <property type="entry name" value="OUTER MEMBRANE PROTEIN ALPHA-RELATED"/>
    <property type="match status" value="1"/>
</dbReference>
<feature type="chain" id="PRO_5044044789" evidence="2">
    <location>
        <begin position="36"/>
        <end position="576"/>
    </location>
</feature>
<dbReference type="Gene3D" id="2.40.160.180">
    <property type="entry name" value="Carbohydrate-selective porin OprB"/>
    <property type="match status" value="1"/>
</dbReference>
<feature type="coiled-coil region" evidence="3">
    <location>
        <begin position="136"/>
        <end position="163"/>
    </location>
</feature>
<dbReference type="InterPro" id="IPR047684">
    <property type="entry name" value="Por_som-like"/>
</dbReference>
<dbReference type="InterPro" id="IPR007049">
    <property type="entry name" value="Carb-sel_porin_OprB"/>
</dbReference>
<dbReference type="GO" id="GO:0008643">
    <property type="term" value="P:carbohydrate transport"/>
    <property type="evidence" value="ECO:0007669"/>
    <property type="project" value="InterPro"/>
</dbReference>
<dbReference type="Pfam" id="PF00395">
    <property type="entry name" value="SLH"/>
    <property type="match status" value="1"/>
</dbReference>
<evidence type="ECO:0000313" key="5">
    <source>
        <dbReference type="EMBL" id="RUT13598.1"/>
    </source>
</evidence>
<dbReference type="NCBIfam" id="NF033921">
    <property type="entry name" value="por_somb"/>
    <property type="match status" value="1"/>
</dbReference>
<feature type="domain" description="SLH" evidence="4">
    <location>
        <begin position="55"/>
        <end position="119"/>
    </location>
</feature>
<keyword evidence="6" id="KW-1185">Reference proteome</keyword>
<dbReference type="Proteomes" id="UP000282574">
    <property type="component" value="Unassembled WGS sequence"/>
</dbReference>
<feature type="signal peptide" evidence="2">
    <location>
        <begin position="1"/>
        <end position="35"/>
    </location>
</feature>
<protein>
    <submittedName>
        <fullName evidence="5">Porin</fullName>
    </submittedName>
</protein>
<proteinExistence type="inferred from homology"/>
<organism evidence="5 6">
    <name type="scientific">Chroococcidiopsis cubana SAG 39.79</name>
    <dbReference type="NCBI Taxonomy" id="388085"/>
    <lineage>
        <taxon>Bacteria</taxon>
        <taxon>Bacillati</taxon>
        <taxon>Cyanobacteriota</taxon>
        <taxon>Cyanophyceae</taxon>
        <taxon>Chroococcidiopsidales</taxon>
        <taxon>Chroococcidiopsidaceae</taxon>
        <taxon>Chroococcidiopsis</taxon>
    </lineage>
</organism>
<dbReference type="Pfam" id="PF04966">
    <property type="entry name" value="OprB"/>
    <property type="match status" value="1"/>
</dbReference>
<gene>
    <name evidence="5" type="ORF">DSM107010_12210</name>
</gene>
<dbReference type="PANTHER" id="PTHR43308:SF1">
    <property type="entry name" value="OUTER MEMBRANE PROTEIN ALPHA"/>
    <property type="match status" value="1"/>
</dbReference>
<evidence type="ECO:0000259" key="4">
    <source>
        <dbReference type="PROSITE" id="PS51272"/>
    </source>
</evidence>
<sequence length="576" mass="62313">MDSGFFCQVKATAKITLWLSLLAASLSIGVLPVEANENNLESSQTDPDIMAQVTSVSQLSDVQPTDWAFQALQSLVERYGCIAGYPDGTYRGNRALTRYEFAAGLNACLDRVNELIATASADVVDKQDLDTLQALQAEFAAEIATMRRRVDALETQTAELEANQFSTTTKLTANIFLNVTGAFADGDITAEGTSVFVPARGADGRPVRRTISDDPNVTFSDYLFLNFNTSFTGKDSLVTQLVAGNGNSPANTFASAGLFNTFGVPYTDQKGVTGADNNVIVRELFYSFPVGESLQFTVGPRVNWFRHFDNNRFTLYLTGASSYNSIGSTLLNSVDRGSGAVVAWEINDQVKLTAGYLGENTEFLSGSAFNTSSNPSQGLFKPTNTITAELAFAPGKNLNLRFLYNRSNIQAVNGRVGGAIGEPIYGFVDDGFGGSIEDATADTWNFNFDWLVTQGIGLFGRYTYASTNVKPTTDGRLDGEVDVQAIQAGLAFPDLGKEGALLTFSYLRPFAVLDGRNFLVSGGGDGGVQYEFEATYYYPITDNIALVPAFYLIANPNNFSDNPNIYVGNLRAQFKF</sequence>
<keyword evidence="2" id="KW-0732">Signal</keyword>
<dbReference type="RefSeq" id="WP_106167409.1">
    <property type="nucleotide sequence ID" value="NZ_RSCK01000006.1"/>
</dbReference>
<reference evidence="5 6" key="1">
    <citation type="journal article" date="2019" name="Genome Biol. Evol.">
        <title>Day and night: Metabolic profiles and evolutionary relationships of six axenic non-marine cyanobacteria.</title>
        <authorList>
            <person name="Will S.E."/>
            <person name="Henke P."/>
            <person name="Boedeker C."/>
            <person name="Huang S."/>
            <person name="Brinkmann H."/>
            <person name="Rohde M."/>
            <person name="Jarek M."/>
            <person name="Friedl T."/>
            <person name="Seufert S."/>
            <person name="Schumacher M."/>
            <person name="Overmann J."/>
            <person name="Neumann-Schaal M."/>
            <person name="Petersen J."/>
        </authorList>
    </citation>
    <scope>NUCLEOTIDE SEQUENCE [LARGE SCALE GENOMIC DNA]</scope>
    <source>
        <strain evidence="5 6">SAG 39.79</strain>
    </source>
</reference>
<evidence type="ECO:0000256" key="1">
    <source>
        <dbReference type="ARBA" id="ARBA00008769"/>
    </source>
</evidence>
<comment type="caution">
    <text evidence="5">The sequence shown here is derived from an EMBL/GenBank/DDBJ whole genome shotgun (WGS) entry which is preliminary data.</text>
</comment>
<evidence type="ECO:0000256" key="2">
    <source>
        <dbReference type="RuleBase" id="RU363072"/>
    </source>
</evidence>
<dbReference type="GO" id="GO:0015288">
    <property type="term" value="F:porin activity"/>
    <property type="evidence" value="ECO:0007669"/>
    <property type="project" value="InterPro"/>
</dbReference>
<comment type="similarity">
    <text evidence="1 2">Belongs to the OprB family.</text>
</comment>
<keyword evidence="3" id="KW-0175">Coiled coil</keyword>
<dbReference type="PROSITE" id="PS51272">
    <property type="entry name" value="SLH"/>
    <property type="match status" value="1"/>
</dbReference>
<dbReference type="InterPro" id="IPR038673">
    <property type="entry name" value="OprB_sf"/>
</dbReference>